<evidence type="ECO:0000313" key="2">
    <source>
        <dbReference type="EMBL" id="PAB59056.1"/>
    </source>
</evidence>
<dbReference type="Proteomes" id="UP000216024">
    <property type="component" value="Unassembled WGS sequence"/>
</dbReference>
<dbReference type="AlphaFoldDB" id="A0A267MHQ2"/>
<accession>A0A267MHQ2</accession>
<evidence type="ECO:0000256" key="1">
    <source>
        <dbReference type="SAM" id="SignalP"/>
    </source>
</evidence>
<dbReference type="RefSeq" id="WP_095134122.1">
    <property type="nucleotide sequence ID" value="NZ_NIBG01000010.1"/>
</dbReference>
<keyword evidence="3" id="KW-1185">Reference proteome</keyword>
<feature type="chain" id="PRO_5012289317" evidence="1">
    <location>
        <begin position="26"/>
        <end position="153"/>
    </location>
</feature>
<name>A0A267MHQ2_9FIRM</name>
<keyword evidence="1" id="KW-0732">Signal</keyword>
<evidence type="ECO:0000313" key="3">
    <source>
        <dbReference type="Proteomes" id="UP000216024"/>
    </source>
</evidence>
<gene>
    <name evidence="2" type="ORF">CCE28_12805</name>
</gene>
<organism evidence="2 3">
    <name type="scientific">Anaeromicrobium sediminis</name>
    <dbReference type="NCBI Taxonomy" id="1478221"/>
    <lineage>
        <taxon>Bacteria</taxon>
        <taxon>Bacillati</taxon>
        <taxon>Bacillota</taxon>
        <taxon>Clostridia</taxon>
        <taxon>Peptostreptococcales</taxon>
        <taxon>Thermotaleaceae</taxon>
        <taxon>Anaeromicrobium</taxon>
    </lineage>
</organism>
<sequence length="153" mass="17865">MNKTLKKIITVILSCSLLLGNTAFANEVPKKNSIKTVALPKLTHSTSYKYSFENYLEILPFKLNEEDEKRARNIFEEIDRAFTDGEYTDAEKLIEEFYSIVDDYWISEKTLKVLLPFDEMITSLGKILTPEQKVKLEKDFDQLNILRNRKDMS</sequence>
<dbReference type="EMBL" id="NIBG01000010">
    <property type="protein sequence ID" value="PAB59056.1"/>
    <property type="molecule type" value="Genomic_DNA"/>
</dbReference>
<comment type="caution">
    <text evidence="2">The sequence shown here is derived from an EMBL/GenBank/DDBJ whole genome shotgun (WGS) entry which is preliminary data.</text>
</comment>
<proteinExistence type="predicted"/>
<reference evidence="2 3" key="1">
    <citation type="submission" date="2017-06" db="EMBL/GenBank/DDBJ databases">
        <title>Draft genome sequence of anaerobic fermentative bacterium Anaeromicrobium sediminis DY2726D isolated from West Pacific Ocean sediments.</title>
        <authorList>
            <person name="Zeng X."/>
        </authorList>
    </citation>
    <scope>NUCLEOTIDE SEQUENCE [LARGE SCALE GENOMIC DNA]</scope>
    <source>
        <strain evidence="2 3">DY2726D</strain>
    </source>
</reference>
<protein>
    <submittedName>
        <fullName evidence="2">Uncharacterized protein</fullName>
    </submittedName>
</protein>
<feature type="signal peptide" evidence="1">
    <location>
        <begin position="1"/>
        <end position="25"/>
    </location>
</feature>